<dbReference type="SUPFAM" id="SSF56112">
    <property type="entry name" value="Protein kinase-like (PK-like)"/>
    <property type="match status" value="1"/>
</dbReference>
<feature type="region of interest" description="Disordered" evidence="1">
    <location>
        <begin position="326"/>
        <end position="347"/>
    </location>
</feature>
<dbReference type="GO" id="GO:0004714">
    <property type="term" value="F:transmembrane receptor protein tyrosine kinase activity"/>
    <property type="evidence" value="ECO:0007669"/>
    <property type="project" value="TreeGrafter"/>
</dbReference>
<dbReference type="AlphaFoldDB" id="A0A2G8L267"/>
<accession>A0A2G8L267</accession>
<evidence type="ECO:0000259" key="2">
    <source>
        <dbReference type="PROSITE" id="PS50011"/>
    </source>
</evidence>
<evidence type="ECO:0000256" key="1">
    <source>
        <dbReference type="SAM" id="MobiDB-lite"/>
    </source>
</evidence>
<sequence>MKLEFLDEIRLIVEIGAHPNVLHLLGCCTVDEPYYLITELMKYGDLLHFLIKCQDPSSTEVDSIYNLTSTMQVQIAIQISRGMEYISSTGTTTVIFAARNVLVGDHLVVKISDFGLADDIYQRGYKRLAPSKKRPVKWVSLETNLEGRCSIESDVWSFGIVLYEIYTLGKTPYENIDGQVVITKLKEGYRLQKPDGCPDDMYTLMLHCWQERPSSRPTFTDIYNTLDTILSESSDYLTNLDPPDKMPFEGGITNPSCFTDETDIGSVNSVDQDRYSSLLITSPSHMDTDSDYSEEGVTTYEIEQITSSMDPRHIVSVPTIIVNSSTPADERKRSTAFINESYESHPV</sequence>
<dbReference type="CDD" id="cd00192">
    <property type="entry name" value="PTKc"/>
    <property type="match status" value="1"/>
</dbReference>
<dbReference type="PRINTS" id="PR00109">
    <property type="entry name" value="TYRKINASE"/>
</dbReference>
<dbReference type="Proteomes" id="UP000230750">
    <property type="component" value="Unassembled WGS sequence"/>
</dbReference>
<dbReference type="FunFam" id="1.10.510.10:FF:002448">
    <property type="match status" value="1"/>
</dbReference>
<dbReference type="InterPro" id="IPR011009">
    <property type="entry name" value="Kinase-like_dom_sf"/>
</dbReference>
<dbReference type="GO" id="GO:0005886">
    <property type="term" value="C:plasma membrane"/>
    <property type="evidence" value="ECO:0007669"/>
    <property type="project" value="TreeGrafter"/>
</dbReference>
<dbReference type="PANTHER" id="PTHR24416:SF620">
    <property type="entry name" value="TYROSINE-PROTEIN KINASE RECEPTOR TORSO"/>
    <property type="match status" value="1"/>
</dbReference>
<dbReference type="PANTHER" id="PTHR24416">
    <property type="entry name" value="TYROSINE-PROTEIN KINASE RECEPTOR"/>
    <property type="match status" value="1"/>
</dbReference>
<protein>
    <submittedName>
        <fullName evidence="3">Putative tyrosine-protein kinase</fullName>
    </submittedName>
</protein>
<dbReference type="InterPro" id="IPR050122">
    <property type="entry name" value="RTK"/>
</dbReference>
<dbReference type="OrthoDB" id="535945at2759"/>
<dbReference type="Pfam" id="PF07714">
    <property type="entry name" value="PK_Tyr_Ser-Thr"/>
    <property type="match status" value="1"/>
</dbReference>
<reference evidence="3 4" key="1">
    <citation type="journal article" date="2017" name="PLoS Biol.">
        <title>The sea cucumber genome provides insights into morphological evolution and visceral regeneration.</title>
        <authorList>
            <person name="Zhang X."/>
            <person name="Sun L."/>
            <person name="Yuan J."/>
            <person name="Sun Y."/>
            <person name="Gao Y."/>
            <person name="Zhang L."/>
            <person name="Li S."/>
            <person name="Dai H."/>
            <person name="Hamel J.F."/>
            <person name="Liu C."/>
            <person name="Yu Y."/>
            <person name="Liu S."/>
            <person name="Lin W."/>
            <person name="Guo K."/>
            <person name="Jin S."/>
            <person name="Xu P."/>
            <person name="Storey K.B."/>
            <person name="Huan P."/>
            <person name="Zhang T."/>
            <person name="Zhou Y."/>
            <person name="Zhang J."/>
            <person name="Lin C."/>
            <person name="Li X."/>
            <person name="Xing L."/>
            <person name="Huo D."/>
            <person name="Sun M."/>
            <person name="Wang L."/>
            <person name="Mercier A."/>
            <person name="Li F."/>
            <person name="Yang H."/>
            <person name="Xiang J."/>
        </authorList>
    </citation>
    <scope>NUCLEOTIDE SEQUENCE [LARGE SCALE GENOMIC DNA]</scope>
    <source>
        <strain evidence="3">Shaxun</strain>
        <tissue evidence="3">Muscle</tissue>
    </source>
</reference>
<keyword evidence="3" id="KW-0418">Kinase</keyword>
<proteinExistence type="predicted"/>
<dbReference type="STRING" id="307972.A0A2G8L267"/>
<dbReference type="GO" id="GO:0007169">
    <property type="term" value="P:cell surface receptor protein tyrosine kinase signaling pathway"/>
    <property type="evidence" value="ECO:0007669"/>
    <property type="project" value="TreeGrafter"/>
</dbReference>
<name>A0A2G8L267_STIJA</name>
<keyword evidence="4" id="KW-1185">Reference proteome</keyword>
<dbReference type="PROSITE" id="PS50011">
    <property type="entry name" value="PROTEIN_KINASE_DOM"/>
    <property type="match status" value="1"/>
</dbReference>
<evidence type="ECO:0000313" key="3">
    <source>
        <dbReference type="EMBL" id="PIK54305.1"/>
    </source>
</evidence>
<dbReference type="GO" id="GO:0005524">
    <property type="term" value="F:ATP binding"/>
    <property type="evidence" value="ECO:0007669"/>
    <property type="project" value="InterPro"/>
</dbReference>
<dbReference type="Gene3D" id="1.10.510.10">
    <property type="entry name" value="Transferase(Phosphotransferase) domain 1"/>
    <property type="match status" value="1"/>
</dbReference>
<dbReference type="EMBL" id="MRZV01000254">
    <property type="protein sequence ID" value="PIK54305.1"/>
    <property type="molecule type" value="Genomic_DNA"/>
</dbReference>
<evidence type="ECO:0000313" key="4">
    <source>
        <dbReference type="Proteomes" id="UP000230750"/>
    </source>
</evidence>
<keyword evidence="3" id="KW-0808">Transferase</keyword>
<dbReference type="InterPro" id="IPR001245">
    <property type="entry name" value="Ser-Thr/Tyr_kinase_cat_dom"/>
</dbReference>
<dbReference type="InterPro" id="IPR000719">
    <property type="entry name" value="Prot_kinase_dom"/>
</dbReference>
<feature type="domain" description="Protein kinase" evidence="2">
    <location>
        <begin position="1"/>
        <end position="230"/>
    </location>
</feature>
<gene>
    <name evidence="3" type="ORF">BSL78_08780</name>
</gene>
<comment type="caution">
    <text evidence="3">The sequence shown here is derived from an EMBL/GenBank/DDBJ whole genome shotgun (WGS) entry which is preliminary data.</text>
</comment>
<organism evidence="3 4">
    <name type="scientific">Stichopus japonicus</name>
    <name type="common">Sea cucumber</name>
    <dbReference type="NCBI Taxonomy" id="307972"/>
    <lineage>
        <taxon>Eukaryota</taxon>
        <taxon>Metazoa</taxon>
        <taxon>Echinodermata</taxon>
        <taxon>Eleutherozoa</taxon>
        <taxon>Echinozoa</taxon>
        <taxon>Holothuroidea</taxon>
        <taxon>Aspidochirotacea</taxon>
        <taxon>Aspidochirotida</taxon>
        <taxon>Stichopodidae</taxon>
        <taxon>Apostichopus</taxon>
    </lineage>
</organism>
<dbReference type="GO" id="GO:0043235">
    <property type="term" value="C:receptor complex"/>
    <property type="evidence" value="ECO:0007669"/>
    <property type="project" value="TreeGrafter"/>
</dbReference>